<dbReference type="SUPFAM" id="SSF55136">
    <property type="entry name" value="Probable bacterial effector-binding domain"/>
    <property type="match status" value="1"/>
</dbReference>
<dbReference type="SMART" id="SM00871">
    <property type="entry name" value="AraC_E_bind"/>
    <property type="match status" value="1"/>
</dbReference>
<evidence type="ECO:0000259" key="1">
    <source>
        <dbReference type="SMART" id="SM00871"/>
    </source>
</evidence>
<dbReference type="Pfam" id="PF14526">
    <property type="entry name" value="Cass2"/>
    <property type="match status" value="1"/>
</dbReference>
<dbReference type="InterPro" id="IPR010499">
    <property type="entry name" value="AraC_E-bd"/>
</dbReference>
<feature type="domain" description="AraC effector-binding" evidence="1">
    <location>
        <begin position="6"/>
        <end position="161"/>
    </location>
</feature>
<evidence type="ECO:0000313" key="2">
    <source>
        <dbReference type="EMBL" id="PWK24928.1"/>
    </source>
</evidence>
<dbReference type="RefSeq" id="WP_223308266.1">
    <property type="nucleotide sequence ID" value="NZ_JACWLN010000001.1"/>
</dbReference>
<dbReference type="Gene3D" id="3.20.80.10">
    <property type="entry name" value="Regulatory factor, effector binding domain"/>
    <property type="match status" value="1"/>
</dbReference>
<protein>
    <submittedName>
        <fullName evidence="2">AraC family transcriptional regulator</fullName>
    </submittedName>
</protein>
<dbReference type="Proteomes" id="UP000245667">
    <property type="component" value="Unassembled WGS sequence"/>
</dbReference>
<dbReference type="InterPro" id="IPR029441">
    <property type="entry name" value="Cass2"/>
</dbReference>
<evidence type="ECO:0000313" key="3">
    <source>
        <dbReference type="Proteomes" id="UP000245667"/>
    </source>
</evidence>
<dbReference type="InterPro" id="IPR011256">
    <property type="entry name" value="Reg_factor_effector_dom_sf"/>
</dbReference>
<organism evidence="2 3">
    <name type="scientific">Maribacter polysiphoniae</name>
    <dbReference type="NCBI Taxonomy" id="429344"/>
    <lineage>
        <taxon>Bacteria</taxon>
        <taxon>Pseudomonadati</taxon>
        <taxon>Bacteroidota</taxon>
        <taxon>Flavobacteriia</taxon>
        <taxon>Flavobacteriales</taxon>
        <taxon>Flavobacteriaceae</taxon>
        <taxon>Maribacter</taxon>
    </lineage>
</organism>
<accession>A0A316E5K7</accession>
<dbReference type="AlphaFoldDB" id="A0A316E5K7"/>
<name>A0A316E5K7_9FLAO</name>
<gene>
    <name evidence="2" type="ORF">LX92_01296</name>
</gene>
<sequence length="163" mass="18875">MSEPMLKPRIEALQEKRLVGKHLGMSLAQNRTGELWGSFAPMIKAISNTISDNKFSLQVYPKDYFDNFDPTIEFEKWAMVEVADFIDVPDQCGTFVLQAGLYAVFDYKGSSTDSRIFEYIFSAWLPSSDYILDNRPHFEVLGKKYKNNHPESEEQIWIPIQHK</sequence>
<comment type="caution">
    <text evidence="2">The sequence shown here is derived from an EMBL/GenBank/DDBJ whole genome shotgun (WGS) entry which is preliminary data.</text>
</comment>
<proteinExistence type="predicted"/>
<dbReference type="InterPro" id="IPR053182">
    <property type="entry name" value="YobU-like_regulator"/>
</dbReference>
<reference evidence="2 3" key="1">
    <citation type="submission" date="2018-05" db="EMBL/GenBank/DDBJ databases">
        <title>Genomic Encyclopedia of Archaeal and Bacterial Type Strains, Phase II (KMG-II): from individual species to whole genera.</title>
        <authorList>
            <person name="Goeker M."/>
        </authorList>
    </citation>
    <scope>NUCLEOTIDE SEQUENCE [LARGE SCALE GENOMIC DNA]</scope>
    <source>
        <strain evidence="2 3">DSM 23514</strain>
    </source>
</reference>
<dbReference type="EMBL" id="QGGQ01000002">
    <property type="protein sequence ID" value="PWK24928.1"/>
    <property type="molecule type" value="Genomic_DNA"/>
</dbReference>
<dbReference type="PANTHER" id="PTHR36444:SF2">
    <property type="entry name" value="TRANSCRIPTIONAL REGULATOR PROTEIN YOBU-RELATED"/>
    <property type="match status" value="1"/>
</dbReference>
<dbReference type="PANTHER" id="PTHR36444">
    <property type="entry name" value="TRANSCRIPTIONAL REGULATOR PROTEIN YOBU-RELATED"/>
    <property type="match status" value="1"/>
</dbReference>